<evidence type="ECO:0000259" key="9">
    <source>
        <dbReference type="PROSITE" id="PS50011"/>
    </source>
</evidence>
<dbReference type="InterPro" id="IPR000719">
    <property type="entry name" value="Prot_kinase_dom"/>
</dbReference>
<evidence type="ECO:0000256" key="7">
    <source>
        <dbReference type="ARBA" id="ARBA00047899"/>
    </source>
</evidence>
<dbReference type="PANTHER" id="PTHR43671">
    <property type="entry name" value="SERINE/THREONINE-PROTEIN KINASE NEK"/>
    <property type="match status" value="1"/>
</dbReference>
<evidence type="ECO:0000256" key="2">
    <source>
        <dbReference type="ARBA" id="ARBA00022527"/>
    </source>
</evidence>
<sequence length="280" mass="32248">MSSVEITRSEPVPPAGYSLVRRLVEAGGRFNCGIYLFKALCSDEHIICKQTESGDSYTEAHIARQVRDFPHVVPIVDFIPANKFQEKHSLYFRYCNQGTLENLRLRHHNLPGSFPESFLWHVLLSIAKALEACHTGLGRADWVPIAHRDIHRGNILLSKSQDPTARYPEVFLADFGLAKYGGTQKELQGDIASLGFTVYDLSSVYDRHEEEVWNDLKERVENGEWVYSDELALVLGILMDYWWNGDDDIVRRPIEKLVPWIVEMWERADLRYDHGELMVE</sequence>
<keyword evidence="3" id="KW-0808">Transferase</keyword>
<reference evidence="10 11" key="1">
    <citation type="journal article" date="2018" name="Sci. Rep.">
        <title>Comparative genomics provides insights into the lifestyle and reveals functional heterogeneity of dark septate endophytic fungi.</title>
        <authorList>
            <person name="Knapp D.G."/>
            <person name="Nemeth J.B."/>
            <person name="Barry K."/>
            <person name="Hainaut M."/>
            <person name="Henrissat B."/>
            <person name="Johnson J."/>
            <person name="Kuo A."/>
            <person name="Lim J.H.P."/>
            <person name="Lipzen A."/>
            <person name="Nolan M."/>
            <person name="Ohm R.A."/>
            <person name="Tamas L."/>
            <person name="Grigoriev I.V."/>
            <person name="Spatafora J.W."/>
            <person name="Nagy L.G."/>
            <person name="Kovacs G.M."/>
        </authorList>
    </citation>
    <scope>NUCLEOTIDE SEQUENCE [LARGE SCALE GENOMIC DNA]</scope>
    <source>
        <strain evidence="10 11">DSE2036</strain>
    </source>
</reference>
<proteinExistence type="predicted"/>
<dbReference type="SUPFAM" id="SSF56112">
    <property type="entry name" value="Protein kinase-like (PK-like)"/>
    <property type="match status" value="1"/>
</dbReference>
<keyword evidence="11" id="KW-1185">Reference proteome</keyword>
<dbReference type="STRING" id="97972.A0A2V1DYW6"/>
<evidence type="ECO:0000256" key="1">
    <source>
        <dbReference type="ARBA" id="ARBA00012513"/>
    </source>
</evidence>
<dbReference type="AlphaFoldDB" id="A0A2V1DYW6"/>
<gene>
    <name evidence="10" type="ORF">DM02DRAFT_652709</name>
</gene>
<protein>
    <recommendedName>
        <fullName evidence="1">non-specific serine/threonine protein kinase</fullName>
        <ecNumber evidence="1">2.7.11.1</ecNumber>
    </recommendedName>
</protein>
<dbReference type="SMART" id="SM00220">
    <property type="entry name" value="S_TKc"/>
    <property type="match status" value="1"/>
</dbReference>
<evidence type="ECO:0000256" key="8">
    <source>
        <dbReference type="ARBA" id="ARBA00048679"/>
    </source>
</evidence>
<evidence type="ECO:0000313" key="10">
    <source>
        <dbReference type="EMBL" id="PVI03259.1"/>
    </source>
</evidence>
<name>A0A2V1DYW6_9PLEO</name>
<comment type="catalytic activity">
    <reaction evidence="8">
        <text>L-seryl-[protein] + ATP = O-phospho-L-seryl-[protein] + ADP + H(+)</text>
        <dbReference type="Rhea" id="RHEA:17989"/>
        <dbReference type="Rhea" id="RHEA-COMP:9863"/>
        <dbReference type="Rhea" id="RHEA-COMP:11604"/>
        <dbReference type="ChEBI" id="CHEBI:15378"/>
        <dbReference type="ChEBI" id="CHEBI:29999"/>
        <dbReference type="ChEBI" id="CHEBI:30616"/>
        <dbReference type="ChEBI" id="CHEBI:83421"/>
        <dbReference type="ChEBI" id="CHEBI:456216"/>
        <dbReference type="EC" id="2.7.11.1"/>
    </reaction>
</comment>
<feature type="domain" description="Protein kinase" evidence="9">
    <location>
        <begin position="6"/>
        <end position="280"/>
    </location>
</feature>
<evidence type="ECO:0000256" key="6">
    <source>
        <dbReference type="ARBA" id="ARBA00022840"/>
    </source>
</evidence>
<dbReference type="PANTHER" id="PTHR43671:SF98">
    <property type="entry name" value="SERINE_THREONINE-PROTEIN KINASE NEK11"/>
    <property type="match status" value="1"/>
</dbReference>
<dbReference type="InterPro" id="IPR050660">
    <property type="entry name" value="NEK_Ser/Thr_kinase"/>
</dbReference>
<dbReference type="InterPro" id="IPR011009">
    <property type="entry name" value="Kinase-like_dom_sf"/>
</dbReference>
<evidence type="ECO:0000256" key="3">
    <source>
        <dbReference type="ARBA" id="ARBA00022679"/>
    </source>
</evidence>
<dbReference type="Proteomes" id="UP000244855">
    <property type="component" value="Unassembled WGS sequence"/>
</dbReference>
<dbReference type="GO" id="GO:0004674">
    <property type="term" value="F:protein serine/threonine kinase activity"/>
    <property type="evidence" value="ECO:0007669"/>
    <property type="project" value="UniProtKB-KW"/>
</dbReference>
<dbReference type="PROSITE" id="PS50011">
    <property type="entry name" value="PROTEIN_KINASE_DOM"/>
    <property type="match status" value="1"/>
</dbReference>
<dbReference type="OrthoDB" id="310217at2759"/>
<keyword evidence="6" id="KW-0067">ATP-binding</keyword>
<evidence type="ECO:0000256" key="4">
    <source>
        <dbReference type="ARBA" id="ARBA00022741"/>
    </source>
</evidence>
<evidence type="ECO:0000256" key="5">
    <source>
        <dbReference type="ARBA" id="ARBA00022777"/>
    </source>
</evidence>
<keyword evidence="5" id="KW-0418">Kinase</keyword>
<dbReference type="Pfam" id="PF00069">
    <property type="entry name" value="Pkinase"/>
    <property type="match status" value="1"/>
</dbReference>
<organism evidence="10 11">
    <name type="scientific">Periconia macrospinosa</name>
    <dbReference type="NCBI Taxonomy" id="97972"/>
    <lineage>
        <taxon>Eukaryota</taxon>
        <taxon>Fungi</taxon>
        <taxon>Dikarya</taxon>
        <taxon>Ascomycota</taxon>
        <taxon>Pezizomycotina</taxon>
        <taxon>Dothideomycetes</taxon>
        <taxon>Pleosporomycetidae</taxon>
        <taxon>Pleosporales</taxon>
        <taxon>Massarineae</taxon>
        <taxon>Periconiaceae</taxon>
        <taxon>Periconia</taxon>
    </lineage>
</organism>
<keyword evidence="4" id="KW-0547">Nucleotide-binding</keyword>
<keyword evidence="2" id="KW-0723">Serine/threonine-protein kinase</keyword>
<dbReference type="Gene3D" id="1.10.510.10">
    <property type="entry name" value="Transferase(Phosphotransferase) domain 1"/>
    <property type="match status" value="1"/>
</dbReference>
<comment type="catalytic activity">
    <reaction evidence="7">
        <text>L-threonyl-[protein] + ATP = O-phospho-L-threonyl-[protein] + ADP + H(+)</text>
        <dbReference type="Rhea" id="RHEA:46608"/>
        <dbReference type="Rhea" id="RHEA-COMP:11060"/>
        <dbReference type="Rhea" id="RHEA-COMP:11605"/>
        <dbReference type="ChEBI" id="CHEBI:15378"/>
        <dbReference type="ChEBI" id="CHEBI:30013"/>
        <dbReference type="ChEBI" id="CHEBI:30616"/>
        <dbReference type="ChEBI" id="CHEBI:61977"/>
        <dbReference type="ChEBI" id="CHEBI:456216"/>
        <dbReference type="EC" id="2.7.11.1"/>
    </reaction>
</comment>
<evidence type="ECO:0000313" key="11">
    <source>
        <dbReference type="Proteomes" id="UP000244855"/>
    </source>
</evidence>
<dbReference type="GO" id="GO:0005524">
    <property type="term" value="F:ATP binding"/>
    <property type="evidence" value="ECO:0007669"/>
    <property type="project" value="UniProtKB-KW"/>
</dbReference>
<dbReference type="EMBL" id="KZ805333">
    <property type="protein sequence ID" value="PVI03259.1"/>
    <property type="molecule type" value="Genomic_DNA"/>
</dbReference>
<dbReference type="EC" id="2.7.11.1" evidence="1"/>
<accession>A0A2V1DYW6</accession>